<gene>
    <name evidence="2" type="ORF">QXL92_16510</name>
</gene>
<name>A0A4R5WWA6_9MYCO</name>
<dbReference type="AlphaFoldDB" id="A0A4R5WWA6"/>
<accession>A0A4R5WWA6</accession>
<reference evidence="2" key="1">
    <citation type="submission" date="2023-06" db="EMBL/GenBank/DDBJ databases">
        <title>Identification of two novel mycobacterium reveal diversities and complexities of Mycobacterium gordonae clade.</title>
        <authorList>
            <person name="Matsumoto Y."/>
            <person name="Nakamura S."/>
            <person name="Motooka D."/>
            <person name="Fukushima K."/>
        </authorList>
    </citation>
    <scope>NUCLEOTIDE SEQUENCE</scope>
    <source>
        <strain evidence="2">TY812</strain>
    </source>
</reference>
<dbReference type="Proteomes" id="UP001229081">
    <property type="component" value="Unassembled WGS sequence"/>
</dbReference>
<sequence>MKRKARQRIEEAAERMACELLKMATDANVADSVKLAAIRDALDRAGLAAKSAVEVEVGPPKPYEQILMTIEAGSRAEYRRSRGIPDISDQLPMAANTTALPAKNVEVRSNTTNDQAVSTPLPRAGGRRRGF</sequence>
<evidence type="ECO:0000313" key="3">
    <source>
        <dbReference type="Proteomes" id="UP001229081"/>
    </source>
</evidence>
<evidence type="ECO:0000313" key="2">
    <source>
        <dbReference type="EMBL" id="MDP7736346.1"/>
    </source>
</evidence>
<dbReference type="EMBL" id="JAUFSA010000001">
    <property type="protein sequence ID" value="MDP7736346.1"/>
    <property type="molecule type" value="Genomic_DNA"/>
</dbReference>
<feature type="compositionally biased region" description="Polar residues" evidence="1">
    <location>
        <begin position="108"/>
        <end position="118"/>
    </location>
</feature>
<dbReference type="RefSeq" id="WP_133436549.1">
    <property type="nucleotide sequence ID" value="NZ_JAUFSA010000001.1"/>
</dbReference>
<comment type="caution">
    <text evidence="2">The sequence shown here is derived from an EMBL/GenBank/DDBJ whole genome shotgun (WGS) entry which is preliminary data.</text>
</comment>
<proteinExistence type="predicted"/>
<protein>
    <submittedName>
        <fullName evidence="2">Uncharacterized protein</fullName>
    </submittedName>
</protein>
<evidence type="ECO:0000256" key="1">
    <source>
        <dbReference type="SAM" id="MobiDB-lite"/>
    </source>
</evidence>
<organism evidence="2 3">
    <name type="scientific">Mycobacterium paragordonae</name>
    <dbReference type="NCBI Taxonomy" id="1389713"/>
    <lineage>
        <taxon>Bacteria</taxon>
        <taxon>Bacillati</taxon>
        <taxon>Actinomycetota</taxon>
        <taxon>Actinomycetes</taxon>
        <taxon>Mycobacteriales</taxon>
        <taxon>Mycobacteriaceae</taxon>
        <taxon>Mycobacterium</taxon>
    </lineage>
</organism>
<feature type="region of interest" description="Disordered" evidence="1">
    <location>
        <begin position="108"/>
        <end position="131"/>
    </location>
</feature>